<evidence type="ECO:0000256" key="4">
    <source>
        <dbReference type="ARBA" id="ARBA00023125"/>
    </source>
</evidence>
<evidence type="ECO:0000313" key="11">
    <source>
        <dbReference type="Proteomes" id="UP000255326"/>
    </source>
</evidence>
<dbReference type="GO" id="GO:0005829">
    <property type="term" value="C:cytosol"/>
    <property type="evidence" value="ECO:0007669"/>
    <property type="project" value="TreeGrafter"/>
</dbReference>
<keyword evidence="5" id="KW-0804">Transcription</keyword>
<dbReference type="GO" id="GO:0000156">
    <property type="term" value="F:phosphorelay response regulator activity"/>
    <property type="evidence" value="ECO:0007669"/>
    <property type="project" value="TreeGrafter"/>
</dbReference>
<dbReference type="Gene3D" id="6.10.250.690">
    <property type="match status" value="1"/>
</dbReference>
<dbReference type="SMART" id="SM00448">
    <property type="entry name" value="REC"/>
    <property type="match status" value="1"/>
</dbReference>
<dbReference type="PANTHER" id="PTHR48111:SF5">
    <property type="entry name" value="RESPONSE REGULATOR RPPA"/>
    <property type="match status" value="1"/>
</dbReference>
<feature type="modified residue" description="4-aspartylphosphate" evidence="6">
    <location>
        <position position="51"/>
    </location>
</feature>
<evidence type="ECO:0000256" key="3">
    <source>
        <dbReference type="ARBA" id="ARBA00023015"/>
    </source>
</evidence>
<accession>A0A370GE20</accession>
<dbReference type="Gene3D" id="3.40.50.2300">
    <property type="match status" value="1"/>
</dbReference>
<dbReference type="SUPFAM" id="SSF52172">
    <property type="entry name" value="CheY-like"/>
    <property type="match status" value="1"/>
</dbReference>
<keyword evidence="1 6" id="KW-0597">Phosphoprotein</keyword>
<evidence type="ECO:0000256" key="6">
    <source>
        <dbReference type="PROSITE-ProRule" id="PRU00169"/>
    </source>
</evidence>
<dbReference type="EMBL" id="QQAY01000006">
    <property type="protein sequence ID" value="RDI41927.1"/>
    <property type="molecule type" value="Genomic_DNA"/>
</dbReference>
<dbReference type="GO" id="GO:0032993">
    <property type="term" value="C:protein-DNA complex"/>
    <property type="evidence" value="ECO:0007669"/>
    <property type="project" value="TreeGrafter"/>
</dbReference>
<dbReference type="InterPro" id="IPR036388">
    <property type="entry name" value="WH-like_DNA-bd_sf"/>
</dbReference>
<dbReference type="Gene3D" id="1.10.10.10">
    <property type="entry name" value="Winged helix-like DNA-binding domain superfamily/Winged helix DNA-binding domain"/>
    <property type="match status" value="1"/>
</dbReference>
<dbReference type="FunFam" id="1.10.10.10:FF:000005">
    <property type="entry name" value="Two-component system response regulator"/>
    <property type="match status" value="1"/>
</dbReference>
<dbReference type="InterPro" id="IPR039420">
    <property type="entry name" value="WalR-like"/>
</dbReference>
<evidence type="ECO:0000256" key="2">
    <source>
        <dbReference type="ARBA" id="ARBA00023012"/>
    </source>
</evidence>
<evidence type="ECO:0000259" key="9">
    <source>
        <dbReference type="PROSITE" id="PS51755"/>
    </source>
</evidence>
<proteinExistence type="predicted"/>
<dbReference type="Pfam" id="PF00486">
    <property type="entry name" value="Trans_reg_C"/>
    <property type="match status" value="1"/>
</dbReference>
<protein>
    <submittedName>
        <fullName evidence="10">Transcriptional regulator</fullName>
    </submittedName>
</protein>
<gene>
    <name evidence="10" type="ORF">DFR59_10686</name>
</gene>
<sequence>MKILLAEDDQRLAKLIVRMLQKEWQVVEWVENGEDAFEYAAGMHYDIVILDWMLPKMSGIEVSRKLRSAGFDGAVLMLTARGDVDDRVEGLDAGADDYLVKPFEFKELFARIRALSRRGTQNFEQEAVRFKDLEIQLNQRTVHRNGQMIALTPKEFQMLELFIRNRNQVISKDAIIERLWGLDSDATANTVEAMVKLLRKKLNGKQYIQTMRGVGYMLSDENV</sequence>
<keyword evidence="4 7" id="KW-0238">DNA-binding</keyword>
<evidence type="ECO:0000256" key="1">
    <source>
        <dbReference type="ARBA" id="ARBA00022553"/>
    </source>
</evidence>
<name>A0A370GE20_9BACI</name>
<dbReference type="SMART" id="SM00862">
    <property type="entry name" value="Trans_reg_C"/>
    <property type="match status" value="1"/>
</dbReference>
<dbReference type="PROSITE" id="PS50110">
    <property type="entry name" value="RESPONSE_REGULATORY"/>
    <property type="match status" value="1"/>
</dbReference>
<feature type="DNA-binding region" description="OmpR/PhoB-type" evidence="7">
    <location>
        <begin position="125"/>
        <end position="220"/>
    </location>
</feature>
<evidence type="ECO:0000313" key="10">
    <source>
        <dbReference type="EMBL" id="RDI41927.1"/>
    </source>
</evidence>
<dbReference type="OrthoDB" id="9790442at2"/>
<feature type="domain" description="Response regulatory" evidence="8">
    <location>
        <begin position="2"/>
        <end position="116"/>
    </location>
</feature>
<dbReference type="Pfam" id="PF00072">
    <property type="entry name" value="Response_reg"/>
    <property type="match status" value="1"/>
</dbReference>
<evidence type="ECO:0000256" key="5">
    <source>
        <dbReference type="ARBA" id="ARBA00023163"/>
    </source>
</evidence>
<organism evidence="10 11">
    <name type="scientific">Falsibacillus pallidus</name>
    <dbReference type="NCBI Taxonomy" id="493781"/>
    <lineage>
        <taxon>Bacteria</taxon>
        <taxon>Bacillati</taxon>
        <taxon>Bacillota</taxon>
        <taxon>Bacilli</taxon>
        <taxon>Bacillales</taxon>
        <taxon>Bacillaceae</taxon>
        <taxon>Falsibacillus</taxon>
    </lineage>
</organism>
<dbReference type="RefSeq" id="WP_114745813.1">
    <property type="nucleotide sequence ID" value="NZ_QQAY01000006.1"/>
</dbReference>
<dbReference type="CDD" id="cd00383">
    <property type="entry name" value="trans_reg_C"/>
    <property type="match status" value="1"/>
</dbReference>
<keyword evidence="2" id="KW-0902">Two-component regulatory system</keyword>
<keyword evidence="3" id="KW-0805">Transcription regulation</keyword>
<dbReference type="GO" id="GO:0006355">
    <property type="term" value="P:regulation of DNA-templated transcription"/>
    <property type="evidence" value="ECO:0007669"/>
    <property type="project" value="InterPro"/>
</dbReference>
<feature type="domain" description="OmpR/PhoB-type" evidence="9">
    <location>
        <begin position="125"/>
        <end position="220"/>
    </location>
</feature>
<dbReference type="Proteomes" id="UP000255326">
    <property type="component" value="Unassembled WGS sequence"/>
</dbReference>
<keyword evidence="11" id="KW-1185">Reference proteome</keyword>
<dbReference type="GO" id="GO:0000976">
    <property type="term" value="F:transcription cis-regulatory region binding"/>
    <property type="evidence" value="ECO:0007669"/>
    <property type="project" value="TreeGrafter"/>
</dbReference>
<dbReference type="PROSITE" id="PS51755">
    <property type="entry name" value="OMPR_PHOB"/>
    <property type="match status" value="1"/>
</dbReference>
<evidence type="ECO:0000256" key="7">
    <source>
        <dbReference type="PROSITE-ProRule" id="PRU01091"/>
    </source>
</evidence>
<comment type="caution">
    <text evidence="10">The sequence shown here is derived from an EMBL/GenBank/DDBJ whole genome shotgun (WGS) entry which is preliminary data.</text>
</comment>
<dbReference type="InterPro" id="IPR001789">
    <property type="entry name" value="Sig_transdc_resp-reg_receiver"/>
</dbReference>
<reference evidence="10 11" key="1">
    <citation type="submission" date="2018-07" db="EMBL/GenBank/DDBJ databases">
        <title>Genomic Encyclopedia of Type Strains, Phase IV (KMG-IV): sequencing the most valuable type-strain genomes for metagenomic binning, comparative biology and taxonomic classification.</title>
        <authorList>
            <person name="Goeker M."/>
        </authorList>
    </citation>
    <scope>NUCLEOTIDE SEQUENCE [LARGE SCALE GENOMIC DNA]</scope>
    <source>
        <strain evidence="10 11">DSM 25281</strain>
    </source>
</reference>
<dbReference type="InterPro" id="IPR011006">
    <property type="entry name" value="CheY-like_superfamily"/>
</dbReference>
<dbReference type="AlphaFoldDB" id="A0A370GE20"/>
<evidence type="ECO:0000259" key="8">
    <source>
        <dbReference type="PROSITE" id="PS50110"/>
    </source>
</evidence>
<dbReference type="PANTHER" id="PTHR48111">
    <property type="entry name" value="REGULATOR OF RPOS"/>
    <property type="match status" value="1"/>
</dbReference>
<dbReference type="CDD" id="cd17624">
    <property type="entry name" value="REC_OmpR_PmrA-like"/>
    <property type="match status" value="1"/>
</dbReference>
<dbReference type="InterPro" id="IPR001867">
    <property type="entry name" value="OmpR/PhoB-type_DNA-bd"/>
</dbReference>